<feature type="transmembrane region" description="Helical" evidence="2">
    <location>
        <begin position="150"/>
        <end position="175"/>
    </location>
</feature>
<dbReference type="OrthoDB" id="5404940at2759"/>
<keyword evidence="2" id="KW-0812">Transmembrane</keyword>
<feature type="region of interest" description="Disordered" evidence="1">
    <location>
        <begin position="456"/>
        <end position="521"/>
    </location>
</feature>
<dbReference type="InParanoid" id="W2RLG2"/>
<dbReference type="eggNOG" id="ENOG502S9P8">
    <property type="taxonomic scope" value="Eukaryota"/>
</dbReference>
<evidence type="ECO:0000313" key="3">
    <source>
        <dbReference type="EMBL" id="ETN36569.1"/>
    </source>
</evidence>
<feature type="compositionally biased region" description="Polar residues" evidence="1">
    <location>
        <begin position="604"/>
        <end position="624"/>
    </location>
</feature>
<feature type="compositionally biased region" description="Low complexity" evidence="1">
    <location>
        <begin position="363"/>
        <end position="379"/>
    </location>
</feature>
<feature type="compositionally biased region" description="Polar residues" evidence="1">
    <location>
        <begin position="571"/>
        <end position="581"/>
    </location>
</feature>
<feature type="transmembrane region" description="Helical" evidence="2">
    <location>
        <begin position="87"/>
        <end position="108"/>
    </location>
</feature>
<proteinExistence type="predicted"/>
<name>W2RLG2_CYPE1</name>
<dbReference type="EMBL" id="KB822725">
    <property type="protein sequence ID" value="ETN36569.1"/>
    <property type="molecule type" value="Genomic_DNA"/>
</dbReference>
<organism evidence="3 4">
    <name type="scientific">Cyphellophora europaea (strain CBS 101466)</name>
    <name type="common">Phialophora europaea</name>
    <dbReference type="NCBI Taxonomy" id="1220924"/>
    <lineage>
        <taxon>Eukaryota</taxon>
        <taxon>Fungi</taxon>
        <taxon>Dikarya</taxon>
        <taxon>Ascomycota</taxon>
        <taxon>Pezizomycotina</taxon>
        <taxon>Eurotiomycetes</taxon>
        <taxon>Chaetothyriomycetidae</taxon>
        <taxon>Chaetothyriales</taxon>
        <taxon>Cyphellophoraceae</taxon>
        <taxon>Cyphellophora</taxon>
    </lineage>
</organism>
<gene>
    <name evidence="3" type="ORF">HMPREF1541_08847</name>
</gene>
<feature type="region of interest" description="Disordered" evidence="1">
    <location>
        <begin position="19"/>
        <end position="48"/>
    </location>
</feature>
<feature type="region of interest" description="Disordered" evidence="1">
    <location>
        <begin position="318"/>
        <end position="379"/>
    </location>
</feature>
<reference evidence="3 4" key="1">
    <citation type="submission" date="2013-03" db="EMBL/GenBank/DDBJ databases">
        <title>The Genome Sequence of Phialophora europaea CBS 101466.</title>
        <authorList>
            <consortium name="The Broad Institute Genomics Platform"/>
            <person name="Cuomo C."/>
            <person name="de Hoog S."/>
            <person name="Gorbushina A."/>
            <person name="Walker B."/>
            <person name="Young S.K."/>
            <person name="Zeng Q."/>
            <person name="Gargeya S."/>
            <person name="Fitzgerald M."/>
            <person name="Haas B."/>
            <person name="Abouelleil A."/>
            <person name="Allen A.W."/>
            <person name="Alvarado L."/>
            <person name="Arachchi H.M."/>
            <person name="Berlin A.M."/>
            <person name="Chapman S.B."/>
            <person name="Gainer-Dewar J."/>
            <person name="Goldberg J."/>
            <person name="Griggs A."/>
            <person name="Gujja S."/>
            <person name="Hansen M."/>
            <person name="Howarth C."/>
            <person name="Imamovic A."/>
            <person name="Ireland A."/>
            <person name="Larimer J."/>
            <person name="McCowan C."/>
            <person name="Murphy C."/>
            <person name="Pearson M."/>
            <person name="Poon T.W."/>
            <person name="Priest M."/>
            <person name="Roberts A."/>
            <person name="Saif S."/>
            <person name="Shea T."/>
            <person name="Sisk P."/>
            <person name="Sykes S."/>
            <person name="Wortman J."/>
            <person name="Nusbaum C."/>
            <person name="Birren B."/>
        </authorList>
    </citation>
    <scope>NUCLEOTIDE SEQUENCE [LARGE SCALE GENOMIC DNA]</scope>
    <source>
        <strain evidence="3 4">CBS 101466</strain>
    </source>
</reference>
<dbReference type="Proteomes" id="UP000030752">
    <property type="component" value="Unassembled WGS sequence"/>
</dbReference>
<dbReference type="STRING" id="1220924.W2RLG2"/>
<accession>W2RLG2</accession>
<sequence>MGGSNAPFLYDRPQSWNFGAPTSRGFNPKAATEASWTPRANKPKSNGPLVDFNKHPDSYLVVPYGNLTTQPMHPNTKKRVVRARTGLLVLRWLALLGAMGLLFCVISINKTTTTVAWIIRCAPAVALCQLFYAVYHLGRSVTSRTPGSSASYMVFSGLIDLGLIPFFAFSAYMSYLDHAHNMYEWSTLFNDTEVSYKIIFAFFILSTTECGLLALCLLFDVYLAVTFRKIAKMPPDMNPLEDNLTSRFGHKRNKSSMNITEKHMSASTLVTNRDSGMGKRVPFIHTRTDSADSVTLYGNEYARNSRVEMRKGFEEVTKDPYRVSTASVPGSPLRPGSAHSPAPNTRAAGAGLDHRPARSSIFNASPQRSPNRSPARPSSWLSYIDYEGMPTDLSDTANQQLDEQVRPISPVSTSPSHGPLGHSWSNRPSTDVNRFSDANGDMPHVAALMAPTLHATPKRSREPLGMHPPSPAGPEYDLNDENYYTAQQGTHDPMSSPVRPILSSTNGNSRPSSFIGSGTKSRFYGDLRASINGRGVDQTKDADANVVEIYPDSDDDRLADNGNGIDRSRTMKSMQSASDYSGNIEVYESDSEGERPPRPAYRYSQKSPYKTRSSLQTPSNNDHYSPTPPPPMSPSKTQSQGLPTQFNSPRQTSNSTGLDLHSGYAGLGPEFGRGMARRRDVSGKVAEEGRGGNYQTEIMDGQAAIVEETTPQKTFQSAGWARFKGL</sequence>
<dbReference type="HOGENOM" id="CLU_018980_0_0_1"/>
<keyword evidence="4" id="KW-1185">Reference proteome</keyword>
<keyword evidence="2" id="KW-1133">Transmembrane helix</keyword>
<dbReference type="VEuPathDB" id="FungiDB:HMPREF1541_08847"/>
<feature type="compositionally biased region" description="Polar residues" evidence="1">
    <location>
        <begin position="636"/>
        <end position="657"/>
    </location>
</feature>
<feature type="region of interest" description="Disordered" evidence="1">
    <location>
        <begin position="549"/>
        <end position="694"/>
    </location>
</feature>
<dbReference type="GeneID" id="19976186"/>
<feature type="transmembrane region" description="Helical" evidence="2">
    <location>
        <begin position="195"/>
        <end position="223"/>
    </location>
</feature>
<feature type="compositionally biased region" description="Polar residues" evidence="1">
    <location>
        <begin position="502"/>
        <end position="520"/>
    </location>
</feature>
<keyword evidence="2" id="KW-0472">Membrane</keyword>
<evidence type="ECO:0000256" key="1">
    <source>
        <dbReference type="SAM" id="MobiDB-lite"/>
    </source>
</evidence>
<evidence type="ECO:0000313" key="4">
    <source>
        <dbReference type="Proteomes" id="UP000030752"/>
    </source>
</evidence>
<protein>
    <submittedName>
        <fullName evidence="3">Uncharacterized protein</fullName>
    </submittedName>
</protein>
<evidence type="ECO:0000256" key="2">
    <source>
        <dbReference type="SAM" id="Phobius"/>
    </source>
</evidence>
<dbReference type="RefSeq" id="XP_008721387.1">
    <property type="nucleotide sequence ID" value="XM_008723165.1"/>
</dbReference>
<feature type="compositionally biased region" description="Basic and acidic residues" evidence="1">
    <location>
        <begin position="677"/>
        <end position="690"/>
    </location>
</feature>
<feature type="transmembrane region" description="Helical" evidence="2">
    <location>
        <begin position="114"/>
        <end position="138"/>
    </location>
</feature>
<feature type="region of interest" description="Disordered" evidence="1">
    <location>
        <begin position="408"/>
        <end position="427"/>
    </location>
</feature>
<dbReference type="AlphaFoldDB" id="W2RLG2"/>